<dbReference type="InParanoid" id="D8LJE3"/>
<feature type="region of interest" description="Disordered" evidence="1">
    <location>
        <begin position="1"/>
        <end position="63"/>
    </location>
</feature>
<dbReference type="EMBL" id="FN648432">
    <property type="protein sequence ID" value="CBN79476.1"/>
    <property type="molecule type" value="Genomic_DNA"/>
</dbReference>
<feature type="compositionally biased region" description="Pro residues" evidence="1">
    <location>
        <begin position="203"/>
        <end position="247"/>
    </location>
</feature>
<gene>
    <name evidence="2" type="ORF">Esi_0250_0035</name>
</gene>
<dbReference type="AlphaFoldDB" id="D8LJE3"/>
<dbReference type="OrthoDB" id="10588797at2759"/>
<evidence type="ECO:0000313" key="2">
    <source>
        <dbReference type="EMBL" id="CBN79476.1"/>
    </source>
</evidence>
<evidence type="ECO:0000313" key="3">
    <source>
        <dbReference type="Proteomes" id="UP000002630"/>
    </source>
</evidence>
<proteinExistence type="predicted"/>
<keyword evidence="3" id="KW-1185">Reference proteome</keyword>
<feature type="compositionally biased region" description="Basic residues" evidence="1">
    <location>
        <begin position="363"/>
        <end position="372"/>
    </location>
</feature>
<sequence length="381" mass="39376">MKKTRKRPDQGRSGTATSSEKDRNTPNLEEAPVRRYLRLGTQATRTTRAAPRAVFTPRRRDTGAVETLLAHSRSQTRPPPLRGSATTWVVPCARWTAETSRRQKHPQPGGGAGPAVPTARHAGHPDNQGGSAGGVHPEATRHRGGGDAAGALSLPDATAAPSGLGDNMGRPVREVDGRDIQAIAGAPSRAGNSGPLRNARLLPPSPAPSPPPPAPAALPPAPAGEPNILQPPDPAPQRQAPFPPPAVPEARYSLSSDDLLGAVDDDDEPHAQAVPWAGVIGAPLMPAGPAPSRFDLSEVGPLNFAESPVESYGGHQEGGNGGEEGVPAEAAEGDSHEQQGGNDGEAAAPDAAPVPPVEPARRIGSRMRRPSRRLVESLAQA</sequence>
<accession>D8LJE3</accession>
<organism evidence="2 3">
    <name type="scientific">Ectocarpus siliculosus</name>
    <name type="common">Brown alga</name>
    <name type="synonym">Conferva siliculosa</name>
    <dbReference type="NCBI Taxonomy" id="2880"/>
    <lineage>
        <taxon>Eukaryota</taxon>
        <taxon>Sar</taxon>
        <taxon>Stramenopiles</taxon>
        <taxon>Ochrophyta</taxon>
        <taxon>PX clade</taxon>
        <taxon>Phaeophyceae</taxon>
        <taxon>Ectocarpales</taxon>
        <taxon>Ectocarpaceae</taxon>
        <taxon>Ectocarpus</taxon>
    </lineage>
</organism>
<feature type="region of interest" description="Disordered" evidence="1">
    <location>
        <begin position="97"/>
        <end position="381"/>
    </location>
</feature>
<dbReference type="EMBL" id="FN649737">
    <property type="protein sequence ID" value="CBN79476.1"/>
    <property type="molecule type" value="Genomic_DNA"/>
</dbReference>
<dbReference type="Proteomes" id="UP000002630">
    <property type="component" value="Linkage Group LG12"/>
</dbReference>
<feature type="compositionally biased region" description="Gly residues" evidence="1">
    <location>
        <begin position="315"/>
        <end position="324"/>
    </location>
</feature>
<evidence type="ECO:0000256" key="1">
    <source>
        <dbReference type="SAM" id="MobiDB-lite"/>
    </source>
</evidence>
<feature type="compositionally biased region" description="Low complexity" evidence="1">
    <location>
        <begin position="43"/>
        <end position="56"/>
    </location>
</feature>
<protein>
    <submittedName>
        <fullName evidence="2">Uncharacterized protein</fullName>
    </submittedName>
</protein>
<feature type="compositionally biased region" description="Low complexity" evidence="1">
    <location>
        <begin position="253"/>
        <end position="262"/>
    </location>
</feature>
<name>D8LJE3_ECTSI</name>
<reference evidence="2 3" key="1">
    <citation type="journal article" date="2010" name="Nature">
        <title>The Ectocarpus genome and the independent evolution of multicellularity in brown algae.</title>
        <authorList>
            <person name="Cock J.M."/>
            <person name="Sterck L."/>
            <person name="Rouze P."/>
            <person name="Scornet D."/>
            <person name="Allen A.E."/>
            <person name="Amoutzias G."/>
            <person name="Anthouard V."/>
            <person name="Artiguenave F."/>
            <person name="Aury J.M."/>
            <person name="Badger J.H."/>
            <person name="Beszteri B."/>
            <person name="Billiau K."/>
            <person name="Bonnet E."/>
            <person name="Bothwell J.H."/>
            <person name="Bowler C."/>
            <person name="Boyen C."/>
            <person name="Brownlee C."/>
            <person name="Carrano C.J."/>
            <person name="Charrier B."/>
            <person name="Cho G.Y."/>
            <person name="Coelho S.M."/>
            <person name="Collen J."/>
            <person name="Corre E."/>
            <person name="Da Silva C."/>
            <person name="Delage L."/>
            <person name="Delaroque N."/>
            <person name="Dittami S.M."/>
            <person name="Doulbeau S."/>
            <person name="Elias M."/>
            <person name="Farnham G."/>
            <person name="Gachon C.M."/>
            <person name="Gschloessl B."/>
            <person name="Heesch S."/>
            <person name="Jabbari K."/>
            <person name="Jubin C."/>
            <person name="Kawai H."/>
            <person name="Kimura K."/>
            <person name="Kloareg B."/>
            <person name="Kupper F.C."/>
            <person name="Lang D."/>
            <person name="Le Bail A."/>
            <person name="Leblanc C."/>
            <person name="Lerouge P."/>
            <person name="Lohr M."/>
            <person name="Lopez P.J."/>
            <person name="Martens C."/>
            <person name="Maumus F."/>
            <person name="Michel G."/>
            <person name="Miranda-Saavedra D."/>
            <person name="Morales J."/>
            <person name="Moreau H."/>
            <person name="Motomura T."/>
            <person name="Nagasato C."/>
            <person name="Napoli C.A."/>
            <person name="Nelson D.R."/>
            <person name="Nyvall-Collen P."/>
            <person name="Peters A.F."/>
            <person name="Pommier C."/>
            <person name="Potin P."/>
            <person name="Poulain J."/>
            <person name="Quesneville H."/>
            <person name="Read B."/>
            <person name="Rensing S.A."/>
            <person name="Ritter A."/>
            <person name="Rousvoal S."/>
            <person name="Samanta M."/>
            <person name="Samson G."/>
            <person name="Schroeder D.C."/>
            <person name="Segurens B."/>
            <person name="Strittmatter M."/>
            <person name="Tonon T."/>
            <person name="Tregear J.W."/>
            <person name="Valentin K."/>
            <person name="von Dassow P."/>
            <person name="Yamagishi T."/>
            <person name="Van de Peer Y."/>
            <person name="Wincker P."/>
        </authorList>
    </citation>
    <scope>NUCLEOTIDE SEQUENCE [LARGE SCALE GENOMIC DNA]</scope>
    <source>
        <strain evidence="3">Ec32 / CCAP1310/4</strain>
    </source>
</reference>